<dbReference type="OrthoDB" id="9797543at2"/>
<feature type="transmembrane region" description="Helical" evidence="2">
    <location>
        <begin position="102"/>
        <end position="126"/>
    </location>
</feature>
<feature type="region of interest" description="Disordered" evidence="1">
    <location>
        <begin position="132"/>
        <end position="195"/>
    </location>
</feature>
<dbReference type="PANTHER" id="PTHR34475:SF1">
    <property type="entry name" value="CYTOSKELETON PROTEIN RODZ"/>
    <property type="match status" value="1"/>
</dbReference>
<dbReference type="Pfam" id="PF13464">
    <property type="entry name" value="RodZ_C"/>
    <property type="match status" value="1"/>
</dbReference>
<feature type="compositionally biased region" description="Polar residues" evidence="1">
    <location>
        <begin position="134"/>
        <end position="147"/>
    </location>
</feature>
<dbReference type="Gene3D" id="1.10.260.40">
    <property type="entry name" value="lambda repressor-like DNA-binding domains"/>
    <property type="match status" value="1"/>
</dbReference>
<dbReference type="PANTHER" id="PTHR34475">
    <property type="match status" value="1"/>
</dbReference>
<dbReference type="InterPro" id="IPR010982">
    <property type="entry name" value="Lambda_DNA-bd_dom_sf"/>
</dbReference>
<organism evidence="4 5">
    <name type="scientific">Gracilibacillus oryzae</name>
    <dbReference type="NCBI Taxonomy" id="1672701"/>
    <lineage>
        <taxon>Bacteria</taxon>
        <taxon>Bacillati</taxon>
        <taxon>Bacillota</taxon>
        <taxon>Bacilli</taxon>
        <taxon>Bacillales</taxon>
        <taxon>Bacillaceae</taxon>
        <taxon>Gracilibacillus</taxon>
    </lineage>
</organism>
<dbReference type="Proteomes" id="UP000480246">
    <property type="component" value="Unassembled WGS sequence"/>
</dbReference>
<evidence type="ECO:0000313" key="5">
    <source>
        <dbReference type="Proteomes" id="UP000480246"/>
    </source>
</evidence>
<keyword evidence="5" id="KW-1185">Reference proteome</keyword>
<gene>
    <name evidence="4" type="ORF">F9U64_04050</name>
</gene>
<dbReference type="SUPFAM" id="SSF47413">
    <property type="entry name" value="lambda repressor-like DNA-binding domains"/>
    <property type="match status" value="1"/>
</dbReference>
<dbReference type="AlphaFoldDB" id="A0A7C8GWA1"/>
<dbReference type="EMBL" id="WEID01000015">
    <property type="protein sequence ID" value="KAB8138799.1"/>
    <property type="molecule type" value="Genomic_DNA"/>
</dbReference>
<evidence type="ECO:0000259" key="3">
    <source>
        <dbReference type="Pfam" id="PF13464"/>
    </source>
</evidence>
<comment type="caution">
    <text evidence="4">The sequence shown here is derived from an EMBL/GenBank/DDBJ whole genome shotgun (WGS) entry which is preliminary data.</text>
</comment>
<evidence type="ECO:0000313" key="4">
    <source>
        <dbReference type="EMBL" id="KAB8138799.1"/>
    </source>
</evidence>
<dbReference type="Pfam" id="PF13413">
    <property type="entry name" value="HTH_25"/>
    <property type="match status" value="1"/>
</dbReference>
<accession>A0A7C8GWA1</accession>
<dbReference type="InterPro" id="IPR025194">
    <property type="entry name" value="RodZ-like_C"/>
</dbReference>
<keyword evidence="2" id="KW-0812">Transmembrane</keyword>
<dbReference type="CDD" id="cd00093">
    <property type="entry name" value="HTH_XRE"/>
    <property type="match status" value="1"/>
</dbReference>
<sequence length="301" mass="33990">MGIGERLKQEREAKNLTLNDIQKQTKIQTRYLNAIEEENFNVMPGSFYVRAFIKEYATVLDLDADALMSEYEKDLPFDKEEKVVLSRVNSSKKNKAVTTTPAFFSFLPSLVVVLLVIGIVVVVWLFQQRPFDGNDNSADQPTEQTSEGPGDEVSMPPENAGEDQQTQDSEEETNSNGTVTDGNEETETEPETETTITLDEFTGNDLTYSLETNEETLTLSFETTGQNWLNVENANGERFVYETLTTENMPIEVDITEFTEVYVKFGNPHSINMKVNDKPIELPAELSNSSDPHEMWINIVK</sequence>
<evidence type="ECO:0000256" key="2">
    <source>
        <dbReference type="SAM" id="Phobius"/>
    </source>
</evidence>
<feature type="compositionally biased region" description="Acidic residues" evidence="1">
    <location>
        <begin position="182"/>
        <end position="192"/>
    </location>
</feature>
<dbReference type="InterPro" id="IPR001387">
    <property type="entry name" value="Cro/C1-type_HTH"/>
</dbReference>
<dbReference type="InterPro" id="IPR050400">
    <property type="entry name" value="Bact_Cytoskel_RodZ"/>
</dbReference>
<dbReference type="RefSeq" id="WP_153401729.1">
    <property type="nucleotide sequence ID" value="NZ_ML762425.1"/>
</dbReference>
<name>A0A7C8GWA1_9BACI</name>
<proteinExistence type="predicted"/>
<protein>
    <submittedName>
        <fullName evidence="4">Helix-turn-helix domain-containing protein</fullName>
    </submittedName>
</protein>
<keyword evidence="2" id="KW-1133">Transmembrane helix</keyword>
<feature type="domain" description="Cytoskeleton protein RodZ-like C-terminal" evidence="3">
    <location>
        <begin position="221"/>
        <end position="284"/>
    </location>
</feature>
<keyword evidence="2" id="KW-0472">Membrane</keyword>
<evidence type="ECO:0000256" key="1">
    <source>
        <dbReference type="SAM" id="MobiDB-lite"/>
    </source>
</evidence>
<reference evidence="4 5" key="1">
    <citation type="submission" date="2019-10" db="EMBL/GenBank/DDBJ databases">
        <title>Gracilibacillus sp. nov. isolated from rice seeds.</title>
        <authorList>
            <person name="He S."/>
        </authorList>
    </citation>
    <scope>NUCLEOTIDE SEQUENCE [LARGE SCALE GENOMIC DNA]</scope>
    <source>
        <strain evidence="4 5">TD8</strain>
    </source>
</reference>
<dbReference type="GO" id="GO:0003677">
    <property type="term" value="F:DNA binding"/>
    <property type="evidence" value="ECO:0007669"/>
    <property type="project" value="InterPro"/>
</dbReference>